<dbReference type="OrthoDB" id="3191896at2759"/>
<dbReference type="EMBL" id="JABBWG010000003">
    <property type="protein sequence ID" value="KAG1824415.1"/>
    <property type="molecule type" value="Genomic_DNA"/>
</dbReference>
<evidence type="ECO:0000313" key="2">
    <source>
        <dbReference type="EMBL" id="KAG1824415.1"/>
    </source>
</evidence>
<proteinExistence type="predicted"/>
<dbReference type="GeneID" id="64633289"/>
<accession>A0A9P7EKB7</accession>
<dbReference type="Proteomes" id="UP000807769">
    <property type="component" value="Unassembled WGS sequence"/>
</dbReference>
<protein>
    <submittedName>
        <fullName evidence="2">Uncharacterized protein</fullName>
    </submittedName>
</protein>
<gene>
    <name evidence="2" type="ORF">BJ212DRAFT_1475719</name>
</gene>
<keyword evidence="3" id="KW-1185">Reference proteome</keyword>
<feature type="region of interest" description="Disordered" evidence="1">
    <location>
        <begin position="59"/>
        <end position="122"/>
    </location>
</feature>
<organism evidence="2 3">
    <name type="scientific">Suillus subaureus</name>
    <dbReference type="NCBI Taxonomy" id="48587"/>
    <lineage>
        <taxon>Eukaryota</taxon>
        <taxon>Fungi</taxon>
        <taxon>Dikarya</taxon>
        <taxon>Basidiomycota</taxon>
        <taxon>Agaricomycotina</taxon>
        <taxon>Agaricomycetes</taxon>
        <taxon>Agaricomycetidae</taxon>
        <taxon>Boletales</taxon>
        <taxon>Suillineae</taxon>
        <taxon>Suillaceae</taxon>
        <taxon>Suillus</taxon>
    </lineage>
</organism>
<feature type="compositionally biased region" description="Basic and acidic residues" evidence="1">
    <location>
        <begin position="59"/>
        <end position="72"/>
    </location>
</feature>
<evidence type="ECO:0000313" key="3">
    <source>
        <dbReference type="Proteomes" id="UP000807769"/>
    </source>
</evidence>
<dbReference type="RefSeq" id="XP_041198132.1">
    <property type="nucleotide sequence ID" value="XM_041339273.1"/>
</dbReference>
<reference evidence="2" key="1">
    <citation type="journal article" date="2020" name="New Phytol.">
        <title>Comparative genomics reveals dynamic genome evolution in host specialist ectomycorrhizal fungi.</title>
        <authorList>
            <person name="Lofgren L.A."/>
            <person name="Nguyen N.H."/>
            <person name="Vilgalys R."/>
            <person name="Ruytinx J."/>
            <person name="Liao H.L."/>
            <person name="Branco S."/>
            <person name="Kuo A."/>
            <person name="LaButti K."/>
            <person name="Lipzen A."/>
            <person name="Andreopoulos W."/>
            <person name="Pangilinan J."/>
            <person name="Riley R."/>
            <person name="Hundley H."/>
            <person name="Na H."/>
            <person name="Barry K."/>
            <person name="Grigoriev I.V."/>
            <person name="Stajich J.E."/>
            <person name="Kennedy P.G."/>
        </authorList>
    </citation>
    <scope>NUCLEOTIDE SEQUENCE</scope>
    <source>
        <strain evidence="2">MN1</strain>
    </source>
</reference>
<comment type="caution">
    <text evidence="2">The sequence shown here is derived from an EMBL/GenBank/DDBJ whole genome shotgun (WGS) entry which is preliminary data.</text>
</comment>
<evidence type="ECO:0000256" key="1">
    <source>
        <dbReference type="SAM" id="MobiDB-lite"/>
    </source>
</evidence>
<dbReference type="AlphaFoldDB" id="A0A9P7EKB7"/>
<sequence>MTAAEDDFGVSPTLGSNDALDFSHEVQDCLYASRTPHLRQRTKQNLNMLSSLEPLEERFRQVEEESERRAMQEQELSANELVDPDFVSSSRRGHQRKKSAVSVSRFGQPSDSNGASSSTSPTPSLLAAVAHKSTFYHSLANPRSMDSFISEGSEDESHHLEDDQQVTQVEQIHGRQPFQKTVDAILPRRMSRSHSSNVLSPNTHLVIDVSIEKATVDAAYARSEDIHTTTIHATNAGELRPRTSRSINALGAKPLPTGLIERAKSFARKFGRKRNPESG</sequence>
<feature type="compositionally biased region" description="Polar residues" evidence="1">
    <location>
        <begin position="101"/>
        <end position="114"/>
    </location>
</feature>
<name>A0A9P7EKB7_9AGAM</name>